<proteinExistence type="predicted"/>
<protein>
    <recommendedName>
        <fullName evidence="4">G-protein coupled receptors family 1 profile domain-containing protein</fullName>
    </recommendedName>
</protein>
<keyword evidence="1" id="KW-1133">Transmembrane helix</keyword>
<evidence type="ECO:0008006" key="4">
    <source>
        <dbReference type="Google" id="ProtNLM"/>
    </source>
</evidence>
<feature type="transmembrane region" description="Helical" evidence="1">
    <location>
        <begin position="215"/>
        <end position="236"/>
    </location>
</feature>
<keyword evidence="1" id="KW-0812">Transmembrane</keyword>
<dbReference type="HOGENOM" id="CLU_059054_2_1_1"/>
<evidence type="ECO:0000313" key="3">
    <source>
        <dbReference type="Proteomes" id="UP000053257"/>
    </source>
</evidence>
<feature type="transmembrane region" description="Helical" evidence="1">
    <location>
        <begin position="127"/>
        <end position="154"/>
    </location>
</feature>
<feature type="transmembrane region" description="Helical" evidence="1">
    <location>
        <begin position="174"/>
        <end position="195"/>
    </location>
</feature>
<feature type="transmembrane region" description="Helical" evidence="1">
    <location>
        <begin position="55"/>
        <end position="75"/>
    </location>
</feature>
<reference evidence="2 3" key="1">
    <citation type="journal article" date="2014" name="PLoS Genet.">
        <title>Analysis of the Phlebiopsis gigantea genome, transcriptome and secretome provides insight into its pioneer colonization strategies of wood.</title>
        <authorList>
            <person name="Hori C."/>
            <person name="Ishida T."/>
            <person name="Igarashi K."/>
            <person name="Samejima M."/>
            <person name="Suzuki H."/>
            <person name="Master E."/>
            <person name="Ferreira P."/>
            <person name="Ruiz-Duenas F.J."/>
            <person name="Held B."/>
            <person name="Canessa P."/>
            <person name="Larrondo L.F."/>
            <person name="Schmoll M."/>
            <person name="Druzhinina I.S."/>
            <person name="Kubicek C.P."/>
            <person name="Gaskell J.A."/>
            <person name="Kersten P."/>
            <person name="St John F."/>
            <person name="Glasner J."/>
            <person name="Sabat G."/>
            <person name="Splinter BonDurant S."/>
            <person name="Syed K."/>
            <person name="Yadav J."/>
            <person name="Mgbeahuruike A.C."/>
            <person name="Kovalchuk A."/>
            <person name="Asiegbu F.O."/>
            <person name="Lackner G."/>
            <person name="Hoffmeister D."/>
            <person name="Rencoret J."/>
            <person name="Gutierrez A."/>
            <person name="Sun H."/>
            <person name="Lindquist E."/>
            <person name="Barry K."/>
            <person name="Riley R."/>
            <person name="Grigoriev I.V."/>
            <person name="Henrissat B."/>
            <person name="Kues U."/>
            <person name="Berka R.M."/>
            <person name="Martinez A.T."/>
            <person name="Covert S.F."/>
            <person name="Blanchette R.A."/>
            <person name="Cullen D."/>
        </authorList>
    </citation>
    <scope>NUCLEOTIDE SEQUENCE [LARGE SCALE GENOMIC DNA]</scope>
    <source>
        <strain evidence="2 3">11061_1 CR5-6</strain>
    </source>
</reference>
<keyword evidence="1" id="KW-0472">Membrane</keyword>
<dbReference type="Proteomes" id="UP000053257">
    <property type="component" value="Unassembled WGS sequence"/>
</dbReference>
<accession>A0A0C3NDW5</accession>
<dbReference type="AlphaFoldDB" id="A0A0C3NDW5"/>
<name>A0A0C3NDW5_PHLG1</name>
<feature type="transmembrane region" description="Helical" evidence="1">
    <location>
        <begin position="12"/>
        <end position="34"/>
    </location>
</feature>
<dbReference type="STRING" id="745531.A0A0C3NDW5"/>
<gene>
    <name evidence="2" type="ORF">PHLGIDRAFT_130567</name>
</gene>
<keyword evidence="3" id="KW-1185">Reference proteome</keyword>
<dbReference type="OrthoDB" id="2742220at2759"/>
<dbReference type="EMBL" id="KN840655">
    <property type="protein sequence ID" value="KIP02764.1"/>
    <property type="molecule type" value="Genomic_DNA"/>
</dbReference>
<feature type="transmembrane region" description="Helical" evidence="1">
    <location>
        <begin position="242"/>
        <end position="266"/>
    </location>
</feature>
<evidence type="ECO:0000256" key="1">
    <source>
        <dbReference type="SAM" id="Phobius"/>
    </source>
</evidence>
<organism evidence="2 3">
    <name type="scientific">Phlebiopsis gigantea (strain 11061_1 CR5-6)</name>
    <name type="common">White-rot fungus</name>
    <name type="synonym">Peniophora gigantea</name>
    <dbReference type="NCBI Taxonomy" id="745531"/>
    <lineage>
        <taxon>Eukaryota</taxon>
        <taxon>Fungi</taxon>
        <taxon>Dikarya</taxon>
        <taxon>Basidiomycota</taxon>
        <taxon>Agaricomycotina</taxon>
        <taxon>Agaricomycetes</taxon>
        <taxon>Polyporales</taxon>
        <taxon>Phanerochaetaceae</taxon>
        <taxon>Phlebiopsis</taxon>
    </lineage>
</organism>
<evidence type="ECO:0000313" key="2">
    <source>
        <dbReference type="EMBL" id="KIP02764.1"/>
    </source>
</evidence>
<sequence length="319" mass="35050">MVDWQSPEVIELTMAAFARTMYFLLGVFLWYLILSFRKVELGLLLRRVTFQAAHVPYLFARYLHLTTLVTIISTTPMGRSPPTSAATSCSGIGSMRLVSISGDVALAAATCNLAVRAIALWRHNTTVSYFLGGLCLAHCCYAFILGLAGVTVLWDTRHTYCTIGVSQHARLALLFFYIFTIFWGLAILVMTVLGIRRNELLKDSPLSGALFTQCVGYVVTTIVTCVPMGVMSFLPLNQVMNVFLLPAGYMVCVIASSASVTSLLELRPQPDRALTRLLDHFPVDQEASSNQLVKEESNVLSTIVHLPRSSLTSDFVPGV</sequence>